<evidence type="ECO:0000313" key="1">
    <source>
        <dbReference type="EMBL" id="ADE56906.1"/>
    </source>
</evidence>
<sequence length="178" mass="20528">MDIKLDLLRSYYKGGHASLLFRINKWGFTALLACFLLTGGGAIYCCHQKAIELDSQIAAKRQNINKVLSVKKNLAMKQKDLIKTCSLRLEASSCHKNNHSEVLRFLINSIPDSVVLDQIQFKREEMLLSGEGEGREIFIWGEELYKNLYLQDINYPHFSKNGERSNFKLRLLFVKLEE</sequence>
<evidence type="ECO:0000313" key="2">
    <source>
        <dbReference type="Proteomes" id="UP000002366"/>
    </source>
</evidence>
<dbReference type="RefSeq" id="WP_013048172.1">
    <property type="nucleotide sequence ID" value="NC_014011.1"/>
</dbReference>
<reference evidence="1 2" key="1">
    <citation type="journal article" date="2010" name="Stand. Genomic Sci.">
        <title>Complete genome sequence of Aminobacterium colombiense type strain (ALA-1).</title>
        <authorList>
            <person name="Chertkov O."/>
            <person name="Sikorski J."/>
            <person name="Brambilla E."/>
            <person name="Lapidus A."/>
            <person name="Copeland A."/>
            <person name="Glavina Del Rio T."/>
            <person name="Nolan M."/>
            <person name="Lucas S."/>
            <person name="Tice H."/>
            <person name="Cheng J.F."/>
            <person name="Han C."/>
            <person name="Detter J.C."/>
            <person name="Bruce D."/>
            <person name="Tapia R."/>
            <person name="Goodwin L."/>
            <person name="Pitluck S."/>
            <person name="Liolios K."/>
            <person name="Ivanova N."/>
            <person name="Mavromatis K."/>
            <person name="Ovchinnikova G."/>
            <person name="Pati A."/>
            <person name="Chen A."/>
            <person name="Palaniappan K."/>
            <person name="Land M."/>
            <person name="Hauser L."/>
            <person name="Chang Y.J."/>
            <person name="Jeffries C.D."/>
            <person name="Spring S."/>
            <person name="Rohde M."/>
            <person name="Goker M."/>
            <person name="Bristow J."/>
            <person name="Eisen J.A."/>
            <person name="Markowitz V."/>
            <person name="Hugenholtz P."/>
            <person name="Kyrpides N.C."/>
            <person name="Klenk H.P."/>
        </authorList>
    </citation>
    <scope>NUCLEOTIDE SEQUENCE [LARGE SCALE GENOMIC DNA]</scope>
    <source>
        <strain evidence="2">DSM 12261 / ALA-1</strain>
    </source>
</reference>
<dbReference type="AlphaFoldDB" id="D5EEC4"/>
<evidence type="ECO:0008006" key="3">
    <source>
        <dbReference type="Google" id="ProtNLM"/>
    </source>
</evidence>
<protein>
    <recommendedName>
        <fullName evidence="3">Fimbrial assembly family protein</fullName>
    </recommendedName>
</protein>
<gene>
    <name evidence="1" type="ordered locus">Amico_0773</name>
</gene>
<dbReference type="eggNOG" id="COG3166">
    <property type="taxonomic scope" value="Bacteria"/>
</dbReference>
<dbReference type="STRING" id="572547.Amico_0773"/>
<dbReference type="HOGENOM" id="CLU_1507601_0_0_0"/>
<dbReference type="EMBL" id="CP001997">
    <property type="protein sequence ID" value="ADE56906.1"/>
    <property type="molecule type" value="Genomic_DNA"/>
</dbReference>
<dbReference type="KEGG" id="aco:Amico_0773"/>
<name>D5EEC4_AMICL</name>
<accession>D5EEC4</accession>
<proteinExistence type="predicted"/>
<dbReference type="OrthoDB" id="9920842at2"/>
<dbReference type="Proteomes" id="UP000002366">
    <property type="component" value="Chromosome"/>
</dbReference>
<keyword evidence="2" id="KW-1185">Reference proteome</keyword>
<organism evidence="1 2">
    <name type="scientific">Aminobacterium colombiense (strain DSM 12261 / ALA-1)</name>
    <dbReference type="NCBI Taxonomy" id="572547"/>
    <lineage>
        <taxon>Bacteria</taxon>
        <taxon>Thermotogati</taxon>
        <taxon>Synergistota</taxon>
        <taxon>Synergistia</taxon>
        <taxon>Synergistales</taxon>
        <taxon>Aminobacteriaceae</taxon>
        <taxon>Aminobacterium</taxon>
    </lineage>
</organism>